<dbReference type="GO" id="GO:0009313">
    <property type="term" value="P:oligosaccharide catabolic process"/>
    <property type="evidence" value="ECO:0007669"/>
    <property type="project" value="TreeGrafter"/>
</dbReference>
<protein>
    <submittedName>
        <fullName evidence="5">Oligo-1,6-glucosidase</fullName>
    </submittedName>
</protein>
<feature type="domain" description="Glycosyl hydrolase family 13 catalytic" evidence="4">
    <location>
        <begin position="30"/>
        <end position="459"/>
    </location>
</feature>
<dbReference type="InterPro" id="IPR013780">
    <property type="entry name" value="Glyco_hydro_b"/>
</dbReference>
<proteinExistence type="inferred from homology"/>
<keyword evidence="2" id="KW-0378">Hydrolase</keyword>
<dbReference type="FunFam" id="3.20.20.80:FF:000064">
    <property type="entry name" value="Oligo-1,6-glucosidase"/>
    <property type="match status" value="1"/>
</dbReference>
<dbReference type="InterPro" id="IPR045857">
    <property type="entry name" value="O16G_dom_2"/>
</dbReference>
<keyword evidence="3" id="KW-0326">Glycosidase</keyword>
<dbReference type="SMART" id="SM00642">
    <property type="entry name" value="Aamy"/>
    <property type="match status" value="1"/>
</dbReference>
<name>A0A1G9RVC3_9ACTO</name>
<dbReference type="NCBIfam" id="NF008183">
    <property type="entry name" value="PRK10933.1"/>
    <property type="match status" value="1"/>
</dbReference>
<dbReference type="CDD" id="cd11333">
    <property type="entry name" value="AmyAc_SI_OligoGlu_DGase"/>
    <property type="match status" value="1"/>
</dbReference>
<dbReference type="Proteomes" id="UP000199671">
    <property type="component" value="Unassembled WGS sequence"/>
</dbReference>
<dbReference type="RefSeq" id="WP_092606894.1">
    <property type="nucleotide sequence ID" value="NZ_FNHU01000001.1"/>
</dbReference>
<reference evidence="5 6" key="1">
    <citation type="submission" date="2016-10" db="EMBL/GenBank/DDBJ databases">
        <authorList>
            <person name="de Groot N.N."/>
        </authorList>
    </citation>
    <scope>NUCLEOTIDE SEQUENCE [LARGE SCALE GENOMIC DNA]</scope>
    <source>
        <strain evidence="5 6">KPR-7B</strain>
    </source>
</reference>
<dbReference type="SUPFAM" id="SSF51445">
    <property type="entry name" value="(Trans)glycosidases"/>
    <property type="match status" value="1"/>
</dbReference>
<evidence type="ECO:0000256" key="2">
    <source>
        <dbReference type="ARBA" id="ARBA00022801"/>
    </source>
</evidence>
<evidence type="ECO:0000256" key="3">
    <source>
        <dbReference type="ARBA" id="ARBA00023295"/>
    </source>
</evidence>
<organism evidence="5 6">
    <name type="scientific">Actinomyces ruminicola</name>
    <dbReference type="NCBI Taxonomy" id="332524"/>
    <lineage>
        <taxon>Bacteria</taxon>
        <taxon>Bacillati</taxon>
        <taxon>Actinomycetota</taxon>
        <taxon>Actinomycetes</taxon>
        <taxon>Actinomycetales</taxon>
        <taxon>Actinomycetaceae</taxon>
        <taxon>Actinomyces</taxon>
    </lineage>
</organism>
<evidence type="ECO:0000259" key="4">
    <source>
        <dbReference type="SMART" id="SM00642"/>
    </source>
</evidence>
<dbReference type="OrthoDB" id="9043248at2"/>
<dbReference type="Gene3D" id="2.60.40.1180">
    <property type="entry name" value="Golgi alpha-mannosidase II"/>
    <property type="match status" value="1"/>
</dbReference>
<dbReference type="PANTHER" id="PTHR10357">
    <property type="entry name" value="ALPHA-AMYLASE FAMILY MEMBER"/>
    <property type="match status" value="1"/>
</dbReference>
<dbReference type="FunFam" id="3.90.400.10:FF:000002">
    <property type="entry name" value="Sucrose isomerase"/>
    <property type="match status" value="1"/>
</dbReference>
<comment type="similarity">
    <text evidence="1">Belongs to the glycosyl hydrolase 13 family.</text>
</comment>
<dbReference type="EMBL" id="FNHU01000001">
    <property type="protein sequence ID" value="SDM27112.1"/>
    <property type="molecule type" value="Genomic_DNA"/>
</dbReference>
<evidence type="ECO:0000256" key="1">
    <source>
        <dbReference type="ARBA" id="ARBA00008061"/>
    </source>
</evidence>
<dbReference type="Gene3D" id="3.20.20.80">
    <property type="entry name" value="Glycosidases"/>
    <property type="match status" value="1"/>
</dbReference>
<dbReference type="PANTHER" id="PTHR10357:SF179">
    <property type="entry name" value="NEUTRAL AND BASIC AMINO ACID TRANSPORT PROTEIN RBAT"/>
    <property type="match status" value="1"/>
</dbReference>
<dbReference type="Gene3D" id="3.90.400.10">
    <property type="entry name" value="Oligo-1,6-glucosidase, Domain 2"/>
    <property type="match status" value="1"/>
</dbReference>
<evidence type="ECO:0000313" key="5">
    <source>
        <dbReference type="EMBL" id="SDM27112.1"/>
    </source>
</evidence>
<gene>
    <name evidence="5" type="ORF">SAMN04487766_101164</name>
</gene>
<dbReference type="SUPFAM" id="SSF51011">
    <property type="entry name" value="Glycosyl hydrolase domain"/>
    <property type="match status" value="1"/>
</dbReference>
<dbReference type="AlphaFoldDB" id="A0A1G9RVC3"/>
<dbReference type="GO" id="GO:0004556">
    <property type="term" value="F:alpha-amylase activity"/>
    <property type="evidence" value="ECO:0007669"/>
    <property type="project" value="TreeGrafter"/>
</dbReference>
<dbReference type="InterPro" id="IPR006047">
    <property type="entry name" value="GH13_cat_dom"/>
</dbReference>
<accession>A0A1G9RVC3</accession>
<evidence type="ECO:0000313" key="6">
    <source>
        <dbReference type="Proteomes" id="UP000199671"/>
    </source>
</evidence>
<dbReference type="Pfam" id="PF00128">
    <property type="entry name" value="Alpha-amylase"/>
    <property type="match status" value="1"/>
</dbReference>
<dbReference type="InterPro" id="IPR017853">
    <property type="entry name" value="GH"/>
</dbReference>
<sequence>MTTIQRAPLPQGHSNGADPHPWWANAVVYQVYPRSFQDSNGDGYGDLPGLISRLDYLAELGVDVLWLSPVYVSPQEDNGYDIADYQDIDPMFGTLADMDALIAAAHARGIKIVMDLVANHTSDAHAWFQASRAGDAEYADFYWWQPAREGTVPGTPGAEPNDWGSLFGGPAWTWDPQRGAYYLHLFSPKQPDLNWENPRVREAIYQMMNWWMDRGVDGFRMDVITLISKRLDDAGRLPGTPGATIAALPAGGDGYSSAIPFSADGPRLEEFLAQMRREVFADRDGFLTIGEAIGVDSARAGQITDPARGELDMLFLFDHTGIDQGGPAGKFSLAPWKVSDLRGVFERYERDTAASGWPSLYFCNHDQPRVVSRWGDDSTPQLRTRSAKALALLLHLHRGTPFIYQGEELGMTNAGYTSLVQYRDVESVNLYGQLVRETGVVGHEEMMRGLAAMSRDNARTPMQWDGSRFAGFTAAGGAGPWIDVNDNHVELNARAQVGDPDSVFSFYRRLIELRHTEPVVVLGDWQVVDPETEVYAFTRRLGQEGLLVVVNLSGQRVQLPAASAALIGQPSPERVLIANDAPDDVVAALQAGRLEPWSALAYRI</sequence>